<keyword evidence="2" id="KW-1185">Reference proteome</keyword>
<gene>
    <name evidence="1" type="ORF">LTRI10_LOCUS50746</name>
</gene>
<evidence type="ECO:0000313" key="2">
    <source>
        <dbReference type="Proteomes" id="UP001497516"/>
    </source>
</evidence>
<accession>A0AAV2GPX5</accession>
<dbReference type="Proteomes" id="UP001497516">
    <property type="component" value="Chromosome 9"/>
</dbReference>
<evidence type="ECO:0000313" key="1">
    <source>
        <dbReference type="EMBL" id="CAL1411385.1"/>
    </source>
</evidence>
<name>A0AAV2GPX5_9ROSI</name>
<organism evidence="1 2">
    <name type="scientific">Linum trigynum</name>
    <dbReference type="NCBI Taxonomy" id="586398"/>
    <lineage>
        <taxon>Eukaryota</taxon>
        <taxon>Viridiplantae</taxon>
        <taxon>Streptophyta</taxon>
        <taxon>Embryophyta</taxon>
        <taxon>Tracheophyta</taxon>
        <taxon>Spermatophyta</taxon>
        <taxon>Magnoliopsida</taxon>
        <taxon>eudicotyledons</taxon>
        <taxon>Gunneridae</taxon>
        <taxon>Pentapetalae</taxon>
        <taxon>rosids</taxon>
        <taxon>fabids</taxon>
        <taxon>Malpighiales</taxon>
        <taxon>Linaceae</taxon>
        <taxon>Linum</taxon>
    </lineage>
</organism>
<proteinExistence type="predicted"/>
<dbReference type="EMBL" id="OZ034822">
    <property type="protein sequence ID" value="CAL1411385.1"/>
    <property type="molecule type" value="Genomic_DNA"/>
</dbReference>
<reference evidence="1 2" key="1">
    <citation type="submission" date="2024-04" db="EMBL/GenBank/DDBJ databases">
        <authorList>
            <person name="Fracassetti M."/>
        </authorList>
    </citation>
    <scope>NUCLEOTIDE SEQUENCE [LARGE SCALE GENOMIC DNA]</scope>
</reference>
<protein>
    <submittedName>
        <fullName evidence="1">Uncharacterized protein</fullName>
    </submittedName>
</protein>
<dbReference type="AlphaFoldDB" id="A0AAV2GPX5"/>
<sequence length="99" mass="11439">MLEDELLSGLNAVKAGVQVANEYGHQMRTRLTTMSRARRGKLLLRPMDLWRRSIIVAILSEVRRRWVPPGHGLPMLKREGGWYDLLACTPWPLDQDRFA</sequence>